<gene>
    <name evidence="1" type="ORF">S12H4_26575</name>
</gene>
<name>X1SWR9_9ZZZZ</name>
<comment type="caution">
    <text evidence="1">The sequence shown here is derived from an EMBL/GenBank/DDBJ whole genome shotgun (WGS) entry which is preliminary data.</text>
</comment>
<evidence type="ECO:0000313" key="1">
    <source>
        <dbReference type="EMBL" id="GAI83576.1"/>
    </source>
</evidence>
<organism evidence="1">
    <name type="scientific">marine sediment metagenome</name>
    <dbReference type="NCBI Taxonomy" id="412755"/>
    <lineage>
        <taxon>unclassified sequences</taxon>
        <taxon>metagenomes</taxon>
        <taxon>ecological metagenomes</taxon>
    </lineage>
</organism>
<dbReference type="EMBL" id="BARW01015094">
    <property type="protein sequence ID" value="GAI83576.1"/>
    <property type="molecule type" value="Genomic_DNA"/>
</dbReference>
<sequence length="37" mass="4354">MKDKEDKLKETLVISSSLFYKKIQNISYLGKRASEVY</sequence>
<proteinExistence type="predicted"/>
<reference evidence="1" key="1">
    <citation type="journal article" date="2014" name="Front. Microbiol.">
        <title>High frequency of phylogenetically diverse reductive dehalogenase-homologous genes in deep subseafloor sedimentary metagenomes.</title>
        <authorList>
            <person name="Kawai M."/>
            <person name="Futagami T."/>
            <person name="Toyoda A."/>
            <person name="Takaki Y."/>
            <person name="Nishi S."/>
            <person name="Hori S."/>
            <person name="Arai W."/>
            <person name="Tsubouchi T."/>
            <person name="Morono Y."/>
            <person name="Uchiyama I."/>
            <person name="Ito T."/>
            <person name="Fujiyama A."/>
            <person name="Inagaki F."/>
            <person name="Takami H."/>
        </authorList>
    </citation>
    <scope>NUCLEOTIDE SEQUENCE</scope>
    <source>
        <strain evidence="1">Expedition CK06-06</strain>
    </source>
</reference>
<protein>
    <submittedName>
        <fullName evidence="1">Uncharacterized protein</fullName>
    </submittedName>
</protein>
<feature type="non-terminal residue" evidence="1">
    <location>
        <position position="37"/>
    </location>
</feature>
<accession>X1SWR9</accession>
<dbReference type="AlphaFoldDB" id="X1SWR9"/>